<reference evidence="2 3" key="1">
    <citation type="submission" date="2014-03" db="EMBL/GenBank/DDBJ databases">
        <title>Bradyrhizobium valentinum sp. nov., isolated from effective nodules of Lupinus mariae-josephae, a lupine endemic of basic-lime soils in Eastern Spain.</title>
        <authorList>
            <person name="Duran D."/>
            <person name="Rey L."/>
            <person name="Navarro A."/>
            <person name="Busquets A."/>
            <person name="Imperial J."/>
            <person name="Ruiz-Argueso T."/>
        </authorList>
    </citation>
    <scope>NUCLEOTIDE SEQUENCE [LARGE SCALE GENOMIC DNA]</scope>
    <source>
        <strain evidence="2 3">PAC68</strain>
    </source>
</reference>
<dbReference type="AlphaFoldDB" id="A0A0R3KPM4"/>
<dbReference type="Pfam" id="PF05076">
    <property type="entry name" value="SUFU"/>
    <property type="match status" value="1"/>
</dbReference>
<dbReference type="STRING" id="280332.CQ12_12840"/>
<evidence type="ECO:0000259" key="1">
    <source>
        <dbReference type="Pfam" id="PF05076"/>
    </source>
</evidence>
<dbReference type="OrthoDB" id="8215498at2"/>
<sequence>MLSRFMNSLFDRGQPADAADPYKRRLAIYQGELDEPEFTSRDPGDRRIDVHAFGRDFVPDCEEGSDEGYVLLTNGMSEQRMAVPPQATEAKARAELMWYVREGTTEICSNLRWLASVPFIDNTWFGFGHRVPMPAPPVRGTDFKTFLFLTPIITPDQRIAEQLSIAGDPVEILTVNLISDREYELIRNEGLDTFLDLLDKNDYPPIFDPARKSYV</sequence>
<feature type="domain" description="Suppressor of fused-like" evidence="1">
    <location>
        <begin position="45"/>
        <end position="212"/>
    </location>
</feature>
<accession>A0A0R3KPM4</accession>
<dbReference type="EMBL" id="LLXZ01000194">
    <property type="protein sequence ID" value="KRQ96941.1"/>
    <property type="molecule type" value="Genomic_DNA"/>
</dbReference>
<evidence type="ECO:0000313" key="2">
    <source>
        <dbReference type="EMBL" id="KRQ96941.1"/>
    </source>
</evidence>
<protein>
    <submittedName>
        <fullName evidence="2">Suppressor of fused protein (SUFU)</fullName>
    </submittedName>
</protein>
<proteinExistence type="predicted"/>
<dbReference type="Proteomes" id="UP000050863">
    <property type="component" value="Unassembled WGS sequence"/>
</dbReference>
<comment type="caution">
    <text evidence="2">The sequence shown here is derived from an EMBL/GenBank/DDBJ whole genome shotgun (WGS) entry which is preliminary data.</text>
</comment>
<keyword evidence="3" id="KW-1185">Reference proteome</keyword>
<gene>
    <name evidence="2" type="ORF">CQ12_12840</name>
</gene>
<dbReference type="InterPro" id="IPR020941">
    <property type="entry name" value="SUFU-like_domain"/>
</dbReference>
<evidence type="ECO:0000313" key="3">
    <source>
        <dbReference type="Proteomes" id="UP000050863"/>
    </source>
</evidence>
<name>A0A0R3KPM4_9BRAD</name>
<organism evidence="2 3">
    <name type="scientific">Bradyrhizobium jicamae</name>
    <dbReference type="NCBI Taxonomy" id="280332"/>
    <lineage>
        <taxon>Bacteria</taxon>
        <taxon>Pseudomonadati</taxon>
        <taxon>Pseudomonadota</taxon>
        <taxon>Alphaproteobacteria</taxon>
        <taxon>Hyphomicrobiales</taxon>
        <taxon>Nitrobacteraceae</taxon>
        <taxon>Bradyrhizobium</taxon>
    </lineage>
</organism>